<dbReference type="AlphaFoldDB" id="A0A6J6UB87"/>
<name>A0A6J6UB87_9ZZZZ</name>
<protein>
    <submittedName>
        <fullName evidence="1">Unannotated protein</fullName>
    </submittedName>
</protein>
<accession>A0A6J6UB87</accession>
<gene>
    <name evidence="1" type="ORF">UFOPK2855_00389</name>
</gene>
<evidence type="ECO:0000313" key="1">
    <source>
        <dbReference type="EMBL" id="CAB4755699.1"/>
    </source>
</evidence>
<proteinExistence type="predicted"/>
<sequence>MLHEVSHCHCFATLTLRITCVKSEMVSFSDHMNGKQRRCGSTEFRINLQTCCGPMNLSALKNKLLMQASECQFWQMPVSRVSSTDQSLMHQTATHILGQNAACEISFTATHLVSVSLKVAEPAKQLLSGFSMVAQNLICGQLTAAVTRHTRQRNTRLIKQLRFIKTNTRWVSLLKSDQRVGLHTCLRYTSN</sequence>
<organism evidence="1">
    <name type="scientific">freshwater metagenome</name>
    <dbReference type="NCBI Taxonomy" id="449393"/>
    <lineage>
        <taxon>unclassified sequences</taxon>
        <taxon>metagenomes</taxon>
        <taxon>ecological metagenomes</taxon>
    </lineage>
</organism>
<dbReference type="EMBL" id="CAEZZK010000054">
    <property type="protein sequence ID" value="CAB4755699.1"/>
    <property type="molecule type" value="Genomic_DNA"/>
</dbReference>
<reference evidence="1" key="1">
    <citation type="submission" date="2020-05" db="EMBL/GenBank/DDBJ databases">
        <authorList>
            <person name="Chiriac C."/>
            <person name="Salcher M."/>
            <person name="Ghai R."/>
            <person name="Kavagutti S V."/>
        </authorList>
    </citation>
    <scope>NUCLEOTIDE SEQUENCE</scope>
</reference>